<protein>
    <submittedName>
        <fullName evidence="1">Uncharacterized protein</fullName>
    </submittedName>
</protein>
<dbReference type="EMBL" id="JACXVP010000009">
    <property type="protein sequence ID" value="KAG5587151.1"/>
    <property type="molecule type" value="Genomic_DNA"/>
</dbReference>
<evidence type="ECO:0000313" key="2">
    <source>
        <dbReference type="Proteomes" id="UP000824120"/>
    </source>
</evidence>
<dbReference type="Proteomes" id="UP000824120">
    <property type="component" value="Chromosome 9"/>
</dbReference>
<keyword evidence="2" id="KW-1185">Reference proteome</keyword>
<organism evidence="1 2">
    <name type="scientific">Solanum commersonii</name>
    <name type="common">Commerson's wild potato</name>
    <name type="synonym">Commerson's nightshade</name>
    <dbReference type="NCBI Taxonomy" id="4109"/>
    <lineage>
        <taxon>Eukaryota</taxon>
        <taxon>Viridiplantae</taxon>
        <taxon>Streptophyta</taxon>
        <taxon>Embryophyta</taxon>
        <taxon>Tracheophyta</taxon>
        <taxon>Spermatophyta</taxon>
        <taxon>Magnoliopsida</taxon>
        <taxon>eudicotyledons</taxon>
        <taxon>Gunneridae</taxon>
        <taxon>Pentapetalae</taxon>
        <taxon>asterids</taxon>
        <taxon>lamiids</taxon>
        <taxon>Solanales</taxon>
        <taxon>Solanaceae</taxon>
        <taxon>Solanoideae</taxon>
        <taxon>Solaneae</taxon>
        <taxon>Solanum</taxon>
    </lineage>
</organism>
<gene>
    <name evidence="1" type="ORF">H5410_047585</name>
</gene>
<dbReference type="AlphaFoldDB" id="A0A9J5XHR1"/>
<reference evidence="1 2" key="1">
    <citation type="submission" date="2020-09" db="EMBL/GenBank/DDBJ databases">
        <title>De no assembly of potato wild relative species, Solanum commersonii.</title>
        <authorList>
            <person name="Cho K."/>
        </authorList>
    </citation>
    <scope>NUCLEOTIDE SEQUENCE [LARGE SCALE GENOMIC DNA]</scope>
    <source>
        <strain evidence="1">LZ3.2</strain>
        <tissue evidence="1">Leaf</tissue>
    </source>
</reference>
<name>A0A9J5XHR1_SOLCO</name>
<accession>A0A9J5XHR1</accession>
<sequence length="197" mass="23288">MKEHEDSKIQDVHNLNQTNICEKIERKKSSESRYSTISKYDFIPNHGPFQFLSDLYNEKFKEAEVHQKVKHGKRGNNQTSQWEREKLEKKVKYHHIINWIRLTWNKGNGREKQLHYNTPFPVEAFLFIWSANRRLLDNTTRKNNSQIFSKIQDKEDEKAWLSGNQKFNLDLSYGCTKIELASGVLICAMLFKLTGVP</sequence>
<proteinExistence type="predicted"/>
<evidence type="ECO:0000313" key="1">
    <source>
        <dbReference type="EMBL" id="KAG5587151.1"/>
    </source>
</evidence>
<comment type="caution">
    <text evidence="1">The sequence shown here is derived from an EMBL/GenBank/DDBJ whole genome shotgun (WGS) entry which is preliminary data.</text>
</comment>